<gene>
    <name evidence="1" type="ORF">DXZ20_13940</name>
</gene>
<keyword evidence="2" id="KW-1185">Reference proteome</keyword>
<dbReference type="RefSeq" id="WP_163698747.1">
    <property type="nucleotide sequence ID" value="NZ_QXHD01000004.1"/>
</dbReference>
<dbReference type="InterPro" id="IPR007263">
    <property type="entry name" value="DCC1-like"/>
</dbReference>
<name>A0A6M0RLJ7_9CYAN</name>
<proteinExistence type="predicted"/>
<evidence type="ECO:0000313" key="2">
    <source>
        <dbReference type="Proteomes" id="UP000481033"/>
    </source>
</evidence>
<dbReference type="InterPro" id="IPR052927">
    <property type="entry name" value="DCC_oxidoreductase"/>
</dbReference>
<sequence length="137" mass="15775">MHCVIYDGDCNLCTTLVQWLEWLDRGQRFHYGSMQDAEILEQFNVTAADCELGMLLIDEANPKRRWQGSAAAEEIGALLPVGALFVAAYRSLPGLKRSGDQLYIFIRDNRYRLFGRRAATYESIHRVCKSDRCDQYF</sequence>
<organism evidence="1 2">
    <name type="scientific">Adonisia turfae CCMR0081</name>
    <dbReference type="NCBI Taxonomy" id="2292702"/>
    <lineage>
        <taxon>Bacteria</taxon>
        <taxon>Bacillati</taxon>
        <taxon>Cyanobacteriota</taxon>
        <taxon>Adonisia</taxon>
        <taxon>Adonisia turfae</taxon>
    </lineage>
</organism>
<evidence type="ECO:0000313" key="1">
    <source>
        <dbReference type="EMBL" id="NEZ56760.1"/>
    </source>
</evidence>
<protein>
    <submittedName>
        <fullName evidence="1">DUF393 domain-containing protein</fullName>
    </submittedName>
</protein>
<dbReference type="EMBL" id="QXHD01000004">
    <property type="protein sequence ID" value="NEZ56760.1"/>
    <property type="molecule type" value="Genomic_DNA"/>
</dbReference>
<dbReference type="PANTHER" id="PTHR33639">
    <property type="entry name" value="THIOL-DISULFIDE OXIDOREDUCTASE DCC"/>
    <property type="match status" value="1"/>
</dbReference>
<dbReference type="PANTHER" id="PTHR33639:SF2">
    <property type="entry name" value="DUF393 DOMAIN-CONTAINING PROTEIN"/>
    <property type="match status" value="1"/>
</dbReference>
<dbReference type="Pfam" id="PF04134">
    <property type="entry name" value="DCC1-like"/>
    <property type="match status" value="1"/>
</dbReference>
<dbReference type="Proteomes" id="UP000481033">
    <property type="component" value="Unassembled WGS sequence"/>
</dbReference>
<reference evidence="1 2" key="1">
    <citation type="journal article" date="2020" name="Microb. Ecol.">
        <title>Ecogenomics of the Marine Benthic Filamentous Cyanobacterium Adonisia.</title>
        <authorList>
            <person name="Walter J.M."/>
            <person name="Coutinho F.H."/>
            <person name="Leomil L."/>
            <person name="Hargreaves P.I."/>
            <person name="Campeao M.E."/>
            <person name="Vieira V.V."/>
            <person name="Silva B.S."/>
            <person name="Fistarol G.O."/>
            <person name="Salomon P.S."/>
            <person name="Sawabe T."/>
            <person name="Mino S."/>
            <person name="Hosokawa M."/>
            <person name="Miyashita H."/>
            <person name="Maruyama F."/>
            <person name="van Verk M.C."/>
            <person name="Dutilh B.E."/>
            <person name="Thompson C.C."/>
            <person name="Thompson F.L."/>
        </authorList>
    </citation>
    <scope>NUCLEOTIDE SEQUENCE [LARGE SCALE GENOMIC DNA]</scope>
    <source>
        <strain evidence="1 2">CCMR0081</strain>
    </source>
</reference>
<dbReference type="GO" id="GO:0015035">
    <property type="term" value="F:protein-disulfide reductase activity"/>
    <property type="evidence" value="ECO:0007669"/>
    <property type="project" value="InterPro"/>
</dbReference>
<accession>A0A6M0RLJ7</accession>
<dbReference type="AlphaFoldDB" id="A0A6M0RLJ7"/>
<comment type="caution">
    <text evidence="1">The sequence shown here is derived from an EMBL/GenBank/DDBJ whole genome shotgun (WGS) entry which is preliminary data.</text>
</comment>